<keyword evidence="3" id="KW-1185">Reference proteome</keyword>
<dbReference type="EMBL" id="JBHTBU010000002">
    <property type="protein sequence ID" value="MFC7288694.1"/>
    <property type="molecule type" value="Genomic_DNA"/>
</dbReference>
<dbReference type="RefSeq" id="WP_382272087.1">
    <property type="nucleotide sequence ID" value="NZ_JBHTBU010000002.1"/>
</dbReference>
<evidence type="ECO:0000256" key="1">
    <source>
        <dbReference type="SAM" id="MobiDB-lite"/>
    </source>
</evidence>
<comment type="caution">
    <text evidence="2">The sequence shown here is derived from an EMBL/GenBank/DDBJ whole genome shotgun (WGS) entry which is preliminary data.</text>
</comment>
<gene>
    <name evidence="2" type="ORF">ACFQPC_11650</name>
</gene>
<sequence length="112" mass="12696">MSDDNFNARDVTRPTGKAPDPNAKFWDVADTFVHLANENCKGAERGQVCAAMMYAAARFNAFTASVDAPNAATFKSELEPAIAYFRNEFEKMLRENFRDYAENYKSYHPEKP</sequence>
<reference evidence="3" key="1">
    <citation type="journal article" date="2019" name="Int. J. Syst. Evol. Microbiol.">
        <title>The Global Catalogue of Microorganisms (GCM) 10K type strain sequencing project: providing services to taxonomists for standard genome sequencing and annotation.</title>
        <authorList>
            <consortium name="The Broad Institute Genomics Platform"/>
            <consortium name="The Broad Institute Genome Sequencing Center for Infectious Disease"/>
            <person name="Wu L."/>
            <person name="Ma J."/>
        </authorList>
    </citation>
    <scope>NUCLEOTIDE SEQUENCE [LARGE SCALE GENOMIC DNA]</scope>
    <source>
        <strain evidence="3">KACC 12508</strain>
    </source>
</reference>
<dbReference type="Proteomes" id="UP001596542">
    <property type="component" value="Unassembled WGS sequence"/>
</dbReference>
<organism evidence="2 3">
    <name type="scientific">Herminiimonas glaciei</name>
    <dbReference type="NCBI Taxonomy" id="523788"/>
    <lineage>
        <taxon>Bacteria</taxon>
        <taxon>Pseudomonadati</taxon>
        <taxon>Pseudomonadota</taxon>
        <taxon>Betaproteobacteria</taxon>
        <taxon>Burkholderiales</taxon>
        <taxon>Oxalobacteraceae</taxon>
        <taxon>Herminiimonas</taxon>
    </lineage>
</organism>
<feature type="region of interest" description="Disordered" evidence="1">
    <location>
        <begin position="1"/>
        <end position="22"/>
    </location>
</feature>
<accession>A0ABW2ICL0</accession>
<dbReference type="Pfam" id="PF11342">
    <property type="entry name" value="DUF3144"/>
    <property type="match status" value="1"/>
</dbReference>
<feature type="compositionally biased region" description="Basic and acidic residues" evidence="1">
    <location>
        <begin position="1"/>
        <end position="12"/>
    </location>
</feature>
<dbReference type="Gene3D" id="1.10.287.3020">
    <property type="match status" value="1"/>
</dbReference>
<name>A0ABW2ICL0_9BURK</name>
<evidence type="ECO:0000313" key="3">
    <source>
        <dbReference type="Proteomes" id="UP001596542"/>
    </source>
</evidence>
<evidence type="ECO:0000313" key="2">
    <source>
        <dbReference type="EMBL" id="MFC7288694.1"/>
    </source>
</evidence>
<protein>
    <submittedName>
        <fullName evidence="2">DUF3144 domain-containing protein</fullName>
    </submittedName>
</protein>
<dbReference type="InterPro" id="IPR021490">
    <property type="entry name" value="DUF3144"/>
</dbReference>
<proteinExistence type="predicted"/>